<dbReference type="InterPro" id="IPR012337">
    <property type="entry name" value="RNaseH-like_sf"/>
</dbReference>
<dbReference type="SMART" id="SM00479">
    <property type="entry name" value="EXOIII"/>
    <property type="match status" value="1"/>
</dbReference>
<comment type="function">
    <text evidence="6">3'-to-5'exoribonuclease that preferentially degrades DNA and RNA oligonucleotides composed of only two nucleotides. Binds and degrades longer oligonucleotides with a lower affinity. Plays dual roles in mitochondria, scavenging nanoRNAs (small RNA oligonucleotides of &lt;5 nucleotides) that are produced by the degradosome and clearing short RNAs that are generated by RNA processing. Essential for correct initiation of mitochondrial transcription, degrading mitochondrial RNA dinucleotides to prevent RNA-primed transcription at non-canonical sites in the mitochondrial genome. Essential for embryonic development.</text>
</comment>
<dbReference type="CDD" id="cd06135">
    <property type="entry name" value="Orn"/>
    <property type="match status" value="1"/>
</dbReference>
<evidence type="ECO:0000256" key="9">
    <source>
        <dbReference type="ARBA" id="ARBA00079573"/>
    </source>
</evidence>
<dbReference type="InterPro" id="IPR022894">
    <property type="entry name" value="Oligoribonuclease"/>
</dbReference>
<proteinExistence type="inferred from homology"/>
<keyword evidence="4" id="KW-0269">Exonuclease</keyword>
<dbReference type="FunFam" id="3.30.420.10:FF:000003">
    <property type="entry name" value="Oligoribonuclease"/>
    <property type="match status" value="1"/>
</dbReference>
<reference evidence="11" key="3">
    <citation type="submission" date="2025-09" db="UniProtKB">
        <authorList>
            <consortium name="Ensembl"/>
        </authorList>
    </citation>
    <scope>IDENTIFICATION</scope>
</reference>
<dbReference type="FunCoup" id="A0A5F8GM71">
    <property type="interactions" value="2212"/>
</dbReference>
<keyword evidence="12" id="KW-1185">Reference proteome</keyword>
<comment type="subunit">
    <text evidence="5">Homodimer. Homotetramer.</text>
</comment>
<dbReference type="PANTHER" id="PTHR11046">
    <property type="entry name" value="OLIGORIBONUCLEASE, MITOCHONDRIAL"/>
    <property type="match status" value="1"/>
</dbReference>
<reference evidence="11" key="2">
    <citation type="submission" date="2025-08" db="UniProtKB">
        <authorList>
            <consortium name="Ensembl"/>
        </authorList>
    </citation>
    <scope>IDENTIFICATION</scope>
</reference>
<dbReference type="InParanoid" id="A0A5F8GM71"/>
<evidence type="ECO:0000256" key="7">
    <source>
        <dbReference type="ARBA" id="ARBA00068437"/>
    </source>
</evidence>
<gene>
    <name evidence="11" type="primary">REXO2</name>
</gene>
<keyword evidence="2" id="KW-0540">Nuclease</keyword>
<dbReference type="NCBIfam" id="NF003765">
    <property type="entry name" value="PRK05359.1"/>
    <property type="match status" value="1"/>
</dbReference>
<dbReference type="PANTHER" id="PTHR11046:SF0">
    <property type="entry name" value="OLIGORIBONUCLEASE, MITOCHONDRIAL"/>
    <property type="match status" value="1"/>
</dbReference>
<dbReference type="Pfam" id="PF00929">
    <property type="entry name" value="RNase_T"/>
    <property type="match status" value="1"/>
</dbReference>
<reference evidence="11 12" key="1">
    <citation type="journal article" date="2007" name="Nature">
        <title>Genome of the marsupial Monodelphis domestica reveals innovation in non-coding sequences.</title>
        <authorList>
            <person name="Mikkelsen T.S."/>
            <person name="Wakefield M.J."/>
            <person name="Aken B."/>
            <person name="Amemiya C.T."/>
            <person name="Chang J.L."/>
            <person name="Duke S."/>
            <person name="Garber M."/>
            <person name="Gentles A.J."/>
            <person name="Goodstadt L."/>
            <person name="Heger A."/>
            <person name="Jurka J."/>
            <person name="Kamal M."/>
            <person name="Mauceli E."/>
            <person name="Searle S.M."/>
            <person name="Sharpe T."/>
            <person name="Baker M.L."/>
            <person name="Batzer M.A."/>
            <person name="Benos P.V."/>
            <person name="Belov K."/>
            <person name="Clamp M."/>
            <person name="Cook A."/>
            <person name="Cuff J."/>
            <person name="Das R."/>
            <person name="Davidow L."/>
            <person name="Deakin J.E."/>
            <person name="Fazzari M.J."/>
            <person name="Glass J.L."/>
            <person name="Grabherr M."/>
            <person name="Greally J.M."/>
            <person name="Gu W."/>
            <person name="Hore T.A."/>
            <person name="Huttley G.A."/>
            <person name="Kleber M."/>
            <person name="Jirtle R.L."/>
            <person name="Koina E."/>
            <person name="Lee J.T."/>
            <person name="Mahony S."/>
            <person name="Marra M.A."/>
            <person name="Miller R.D."/>
            <person name="Nicholls R.D."/>
            <person name="Oda M."/>
            <person name="Papenfuss A.T."/>
            <person name="Parra Z.E."/>
            <person name="Pollock D.D."/>
            <person name="Ray D.A."/>
            <person name="Schein J.E."/>
            <person name="Speed T.P."/>
            <person name="Thompson K."/>
            <person name="VandeBerg J.L."/>
            <person name="Wade C.M."/>
            <person name="Walker J.A."/>
            <person name="Waters P.D."/>
            <person name="Webber C."/>
            <person name="Weidman J.R."/>
            <person name="Xie X."/>
            <person name="Zody M.C."/>
            <person name="Baldwin J."/>
            <person name="Abdouelleil A."/>
            <person name="Abdulkadir J."/>
            <person name="Abebe A."/>
            <person name="Abera B."/>
            <person name="Abreu J."/>
            <person name="Acer S.C."/>
            <person name="Aftuck L."/>
            <person name="Alexander A."/>
            <person name="An P."/>
            <person name="Anderson E."/>
            <person name="Anderson S."/>
            <person name="Arachi H."/>
            <person name="Azer M."/>
            <person name="Bachantsang P."/>
            <person name="Barry A."/>
            <person name="Bayul T."/>
            <person name="Berlin A."/>
            <person name="Bessette D."/>
            <person name="Bloom T."/>
            <person name="Bloom T."/>
            <person name="Boguslavskiy L."/>
            <person name="Bonnet C."/>
            <person name="Boukhgalter B."/>
            <person name="Bourzgui I."/>
            <person name="Brown A."/>
            <person name="Cahill P."/>
            <person name="Channer S."/>
            <person name="Cheshatsang Y."/>
            <person name="Chuda L."/>
            <person name="Citroen M."/>
            <person name="Collymore A."/>
            <person name="Cooke P."/>
            <person name="Costello M."/>
            <person name="D'Aco K."/>
            <person name="Daza R."/>
            <person name="De Haan G."/>
            <person name="DeGray S."/>
            <person name="DeMaso C."/>
            <person name="Dhargay N."/>
            <person name="Dooley K."/>
            <person name="Dooley E."/>
            <person name="Doricent M."/>
            <person name="Dorje P."/>
            <person name="Dorjee K."/>
            <person name="Dupes A."/>
            <person name="Elong R."/>
            <person name="Falk J."/>
            <person name="Farina A."/>
            <person name="Faro S."/>
            <person name="Ferguson D."/>
            <person name="Fisher S."/>
            <person name="Foley C.D."/>
            <person name="Franke A."/>
            <person name="Friedrich D."/>
            <person name="Gadbois L."/>
            <person name="Gearin G."/>
            <person name="Gearin C.R."/>
            <person name="Giannoukos G."/>
            <person name="Goode T."/>
            <person name="Graham J."/>
            <person name="Grandbois E."/>
            <person name="Grewal S."/>
            <person name="Gyaltsen K."/>
            <person name="Hafez N."/>
            <person name="Hagos B."/>
            <person name="Hall J."/>
            <person name="Henson C."/>
            <person name="Hollinger A."/>
            <person name="Honan T."/>
            <person name="Huard M.D."/>
            <person name="Hughes L."/>
            <person name="Hurhula B."/>
            <person name="Husby M.E."/>
            <person name="Kamat A."/>
            <person name="Kanga B."/>
            <person name="Kashin S."/>
            <person name="Khazanovich D."/>
            <person name="Kisner P."/>
            <person name="Lance K."/>
            <person name="Lara M."/>
            <person name="Lee W."/>
            <person name="Lennon N."/>
            <person name="Letendre F."/>
            <person name="LeVine R."/>
            <person name="Lipovsky A."/>
            <person name="Liu X."/>
            <person name="Liu J."/>
            <person name="Liu S."/>
            <person name="Lokyitsang T."/>
            <person name="Lokyitsang Y."/>
            <person name="Lubonja R."/>
            <person name="Lui A."/>
            <person name="MacDonald P."/>
            <person name="Magnisalis V."/>
            <person name="Maru K."/>
            <person name="Matthews C."/>
            <person name="McCusker W."/>
            <person name="McDonough S."/>
            <person name="Mehta T."/>
            <person name="Meldrim J."/>
            <person name="Meneus L."/>
            <person name="Mihai O."/>
            <person name="Mihalev A."/>
            <person name="Mihova T."/>
            <person name="Mittelman R."/>
            <person name="Mlenga V."/>
            <person name="Montmayeur A."/>
            <person name="Mulrain L."/>
            <person name="Navidi A."/>
            <person name="Naylor J."/>
            <person name="Negash T."/>
            <person name="Nguyen T."/>
            <person name="Nguyen N."/>
            <person name="Nicol R."/>
            <person name="Norbu C."/>
            <person name="Norbu N."/>
            <person name="Novod N."/>
            <person name="O'Neill B."/>
            <person name="Osman S."/>
            <person name="Markiewicz E."/>
            <person name="Oyono O.L."/>
            <person name="Patti C."/>
            <person name="Phunkhang P."/>
            <person name="Pierre F."/>
            <person name="Priest M."/>
            <person name="Raghuraman S."/>
            <person name="Rege F."/>
            <person name="Reyes R."/>
            <person name="Rise C."/>
            <person name="Rogov P."/>
            <person name="Ross K."/>
            <person name="Ryan E."/>
            <person name="Settipalli S."/>
            <person name="Shea T."/>
            <person name="Sherpa N."/>
            <person name="Shi L."/>
            <person name="Shih D."/>
            <person name="Sparrow T."/>
            <person name="Spaulding J."/>
            <person name="Stalker J."/>
            <person name="Stange-Thomann N."/>
            <person name="Stavropoulos S."/>
            <person name="Stone C."/>
            <person name="Strader C."/>
            <person name="Tesfaye S."/>
            <person name="Thomson T."/>
            <person name="Thoulutsang Y."/>
            <person name="Thoulutsang D."/>
            <person name="Topham K."/>
            <person name="Topping I."/>
            <person name="Tsamla T."/>
            <person name="Vassiliev H."/>
            <person name="Vo A."/>
            <person name="Wangchuk T."/>
            <person name="Wangdi T."/>
            <person name="Weiand M."/>
            <person name="Wilkinson J."/>
            <person name="Wilson A."/>
            <person name="Yadav S."/>
            <person name="Young G."/>
            <person name="Yu Q."/>
            <person name="Zembek L."/>
            <person name="Zhong D."/>
            <person name="Zimmer A."/>
            <person name="Zwirko Z."/>
            <person name="Jaffe D.B."/>
            <person name="Alvarez P."/>
            <person name="Brockman W."/>
            <person name="Butler J."/>
            <person name="Chin C."/>
            <person name="Gnerre S."/>
            <person name="MacCallum I."/>
            <person name="Graves J.A."/>
            <person name="Ponting C.P."/>
            <person name="Breen M."/>
            <person name="Samollow P.B."/>
            <person name="Lander E.S."/>
            <person name="Lindblad-Toh K."/>
        </authorList>
    </citation>
    <scope>NUCLEOTIDE SEQUENCE [LARGE SCALE GENOMIC DNA]</scope>
</reference>
<organism evidence="11 12">
    <name type="scientific">Monodelphis domestica</name>
    <name type="common">Gray short-tailed opossum</name>
    <dbReference type="NCBI Taxonomy" id="13616"/>
    <lineage>
        <taxon>Eukaryota</taxon>
        <taxon>Metazoa</taxon>
        <taxon>Chordata</taxon>
        <taxon>Craniata</taxon>
        <taxon>Vertebrata</taxon>
        <taxon>Euteleostomi</taxon>
        <taxon>Mammalia</taxon>
        <taxon>Metatheria</taxon>
        <taxon>Didelphimorphia</taxon>
        <taxon>Didelphidae</taxon>
        <taxon>Monodelphis</taxon>
    </lineage>
</organism>
<name>A0A5F8GM71_MONDO</name>
<dbReference type="AlphaFoldDB" id="A0A5F8GM71"/>
<accession>A0A5F8GM71</accession>
<evidence type="ECO:0000256" key="8">
    <source>
        <dbReference type="ARBA" id="ARBA00079509"/>
    </source>
</evidence>
<dbReference type="GO" id="GO:0003676">
    <property type="term" value="F:nucleic acid binding"/>
    <property type="evidence" value="ECO:0007669"/>
    <property type="project" value="InterPro"/>
</dbReference>
<dbReference type="GeneTree" id="ENSGT00390000009255"/>
<dbReference type="Bgee" id="ENSMODG00000013913">
    <property type="expression patterns" value="Expressed in skeleton of lower jaw and 19 other cell types or tissues"/>
</dbReference>
<evidence type="ECO:0000313" key="11">
    <source>
        <dbReference type="Ensembl" id="ENSMODP00000048524.1"/>
    </source>
</evidence>
<dbReference type="Proteomes" id="UP000002280">
    <property type="component" value="Chromosome 4"/>
</dbReference>
<evidence type="ECO:0000256" key="4">
    <source>
        <dbReference type="ARBA" id="ARBA00022839"/>
    </source>
</evidence>
<evidence type="ECO:0000256" key="2">
    <source>
        <dbReference type="ARBA" id="ARBA00022722"/>
    </source>
</evidence>
<evidence type="ECO:0000259" key="10">
    <source>
        <dbReference type="SMART" id="SM00479"/>
    </source>
</evidence>
<feature type="domain" description="Exonuclease" evidence="10">
    <location>
        <begin position="45"/>
        <end position="219"/>
    </location>
</feature>
<dbReference type="InterPro" id="IPR036397">
    <property type="entry name" value="RNaseH_sf"/>
</dbReference>
<evidence type="ECO:0000256" key="5">
    <source>
        <dbReference type="ARBA" id="ARBA00046824"/>
    </source>
</evidence>
<dbReference type="GO" id="GO:0000175">
    <property type="term" value="F:3'-5'-RNA exonuclease activity"/>
    <property type="evidence" value="ECO:0007669"/>
    <property type="project" value="InterPro"/>
</dbReference>
<dbReference type="SUPFAM" id="SSF53098">
    <property type="entry name" value="Ribonuclease H-like"/>
    <property type="match status" value="1"/>
</dbReference>
<dbReference type="Gene3D" id="3.30.420.10">
    <property type="entry name" value="Ribonuclease H-like superfamily/Ribonuclease H"/>
    <property type="match status" value="1"/>
</dbReference>
<protein>
    <recommendedName>
        <fullName evidence="7">Oligoribonuclease, mitochondrial</fullName>
    </recommendedName>
    <alternativeName>
        <fullName evidence="8">RNA exonuclease 2 homolog</fullName>
    </alternativeName>
    <alternativeName>
        <fullName evidence="9">Small fragment nuclease</fullName>
    </alternativeName>
</protein>
<dbReference type="InterPro" id="IPR013520">
    <property type="entry name" value="Ribonucl_H"/>
</dbReference>
<evidence type="ECO:0000256" key="3">
    <source>
        <dbReference type="ARBA" id="ARBA00022801"/>
    </source>
</evidence>
<evidence type="ECO:0000256" key="6">
    <source>
        <dbReference type="ARBA" id="ARBA00057450"/>
    </source>
</evidence>
<sequence length="240" mass="27421">MELGSAGALKLGPPLRLRWKDPARGLPASPFFLCFPAVCVGPPRRLAQVAFKMTGLDIEKDQIIEMACLITDSDLNILAEGPNLIINQPDELLDSMSEWCKEHHGKSGLTKAVKESTITLQQAEYEFLSFVRQQTPPGLCPLAGNSVHADKKFLDKYMPQFMKHLHYRIIDVSTVKELCRRWYPEEYEFVPKKAASHRALDDISESIKELQFYRNNIFKRKTDEKKRKIIENGENEKTVS</sequence>
<dbReference type="STRING" id="13616.ENSMODP00000048524"/>
<evidence type="ECO:0000313" key="12">
    <source>
        <dbReference type="Proteomes" id="UP000002280"/>
    </source>
</evidence>
<dbReference type="Ensembl" id="ENSMODT00000071761.1">
    <property type="protein sequence ID" value="ENSMODP00000048524.1"/>
    <property type="gene ID" value="ENSMODG00000013913.2"/>
</dbReference>
<keyword evidence="3" id="KW-0378">Hydrolase</keyword>
<comment type="similarity">
    <text evidence="1">Belongs to the oligoribonuclease family.</text>
</comment>
<evidence type="ECO:0000256" key="1">
    <source>
        <dbReference type="ARBA" id="ARBA00009921"/>
    </source>
</evidence>